<dbReference type="Proteomes" id="UP000001593">
    <property type="component" value="Unassembled WGS sequence"/>
</dbReference>
<keyword evidence="4" id="KW-1185">Reference proteome</keyword>
<dbReference type="AlphaFoldDB" id="A7RYS0"/>
<dbReference type="PhylomeDB" id="A7RYS0"/>
<dbReference type="Pfam" id="PF01822">
    <property type="entry name" value="WSC"/>
    <property type="match status" value="1"/>
</dbReference>
<evidence type="ECO:0000313" key="4">
    <source>
        <dbReference type="Proteomes" id="UP000001593"/>
    </source>
</evidence>
<dbReference type="InParanoid" id="A7RYS0"/>
<accession>A7RYS0</accession>
<proteinExistence type="predicted"/>
<feature type="signal peptide" evidence="1">
    <location>
        <begin position="1"/>
        <end position="23"/>
    </location>
</feature>
<evidence type="ECO:0000313" key="3">
    <source>
        <dbReference type="EMBL" id="EDO43412.1"/>
    </source>
</evidence>
<name>A7RYS0_NEMVE</name>
<dbReference type="InterPro" id="IPR002889">
    <property type="entry name" value="WSC_carb-bd"/>
</dbReference>
<evidence type="ECO:0000259" key="2">
    <source>
        <dbReference type="Pfam" id="PF01822"/>
    </source>
</evidence>
<sequence length="247" mass="27425">MSVLRVFIFSLSTICFCLCTSQALQNYTPVGCFKDQPYPNRALPSLLANFRIHHPIVNWFNLKTTVHECAKEAAKKGMVYFGVQFYGECWSGADAHKTYDKHGQSSQCKSGVGKHYTNYIYRFTGEENECLAPIALNNGDRSMSAGSGYLCDKNMVEAWYRFLPPAGSAMPTSCVPTSHCGTVIPGWIKPETHPSNPRQGIVDGTLTSLPFIRYLVPGKIENIDTLGIIGETVIQKKHGKREIHVAL</sequence>
<feature type="domain" description="WSC" evidence="2">
    <location>
        <begin position="57"/>
        <end position="109"/>
    </location>
</feature>
<organism evidence="3 4">
    <name type="scientific">Nematostella vectensis</name>
    <name type="common">Starlet sea anemone</name>
    <dbReference type="NCBI Taxonomy" id="45351"/>
    <lineage>
        <taxon>Eukaryota</taxon>
        <taxon>Metazoa</taxon>
        <taxon>Cnidaria</taxon>
        <taxon>Anthozoa</taxon>
        <taxon>Hexacorallia</taxon>
        <taxon>Actiniaria</taxon>
        <taxon>Edwardsiidae</taxon>
        <taxon>Nematostella</taxon>
    </lineage>
</organism>
<reference evidence="3 4" key="1">
    <citation type="journal article" date="2007" name="Science">
        <title>Sea anemone genome reveals ancestral eumetazoan gene repertoire and genomic organization.</title>
        <authorList>
            <person name="Putnam N.H."/>
            <person name="Srivastava M."/>
            <person name="Hellsten U."/>
            <person name="Dirks B."/>
            <person name="Chapman J."/>
            <person name="Salamov A."/>
            <person name="Terry A."/>
            <person name="Shapiro H."/>
            <person name="Lindquist E."/>
            <person name="Kapitonov V.V."/>
            <person name="Jurka J."/>
            <person name="Genikhovich G."/>
            <person name="Grigoriev I.V."/>
            <person name="Lucas S.M."/>
            <person name="Steele R.E."/>
            <person name="Finnerty J.R."/>
            <person name="Technau U."/>
            <person name="Martindale M.Q."/>
            <person name="Rokhsar D.S."/>
        </authorList>
    </citation>
    <scope>NUCLEOTIDE SEQUENCE [LARGE SCALE GENOMIC DNA]</scope>
    <source>
        <strain evidence="4">CH2 X CH6</strain>
    </source>
</reference>
<feature type="chain" id="PRO_5002711639" description="WSC domain-containing protein" evidence="1">
    <location>
        <begin position="24"/>
        <end position="247"/>
    </location>
</feature>
<keyword evidence="1" id="KW-0732">Signal</keyword>
<evidence type="ECO:0000256" key="1">
    <source>
        <dbReference type="SAM" id="SignalP"/>
    </source>
</evidence>
<dbReference type="HOGENOM" id="CLU_1125692_0_0_1"/>
<gene>
    <name evidence="3" type="ORF">NEMVEDRAFT_v1g241615</name>
</gene>
<dbReference type="OMA" id="HECAKEA"/>
<protein>
    <recommendedName>
        <fullName evidence="2">WSC domain-containing protein</fullName>
    </recommendedName>
</protein>
<dbReference type="EMBL" id="DS469554">
    <property type="protein sequence ID" value="EDO43412.1"/>
    <property type="molecule type" value="Genomic_DNA"/>
</dbReference>